<reference evidence="3" key="1">
    <citation type="submission" date="2022-06" db="EMBL/GenBank/DDBJ databases">
        <title>Akkermansia biwalacus sp. nov., an anaerobic mucin-degrading bacterium isolated from human intestine.</title>
        <authorList>
            <person name="Kobayashi Y."/>
            <person name="Inoue S."/>
            <person name="Kawahara T."/>
            <person name="Kohda N."/>
        </authorList>
    </citation>
    <scope>NUCLEOTIDE SEQUENCE</scope>
    <source>
        <strain evidence="3">WON2089</strain>
    </source>
</reference>
<keyword evidence="4" id="KW-1185">Reference proteome</keyword>
<accession>A0ABM7ZIL7</accession>
<proteinExistence type="predicted"/>
<dbReference type="EMBL" id="AP025943">
    <property type="protein sequence ID" value="BDL44575.1"/>
    <property type="molecule type" value="Genomic_DNA"/>
</dbReference>
<feature type="chain" id="PRO_5046490148" evidence="2">
    <location>
        <begin position="24"/>
        <end position="528"/>
    </location>
</feature>
<protein>
    <submittedName>
        <fullName evidence="3">Uncharacterized protein</fullName>
    </submittedName>
</protein>
<feature type="region of interest" description="Disordered" evidence="1">
    <location>
        <begin position="29"/>
        <end position="94"/>
    </location>
</feature>
<name>A0ABM7ZIL7_9BACT</name>
<evidence type="ECO:0000256" key="1">
    <source>
        <dbReference type="SAM" id="MobiDB-lite"/>
    </source>
</evidence>
<feature type="signal peptide" evidence="2">
    <location>
        <begin position="1"/>
        <end position="23"/>
    </location>
</feature>
<gene>
    <name evidence="3" type="ORF">Abiwalacus_21490</name>
</gene>
<feature type="compositionally biased region" description="Basic and acidic residues" evidence="1">
    <location>
        <begin position="48"/>
        <end position="57"/>
    </location>
</feature>
<dbReference type="Proteomes" id="UP001062263">
    <property type="component" value="Chromosome"/>
</dbReference>
<sequence length="528" mass="58617">MIPAGTCTSFLLPLLLLVPCVCGQEAERGESAPPAAAHEETVPLPVPDTDHLDDSSDRPVLQGRSNVAPVAEPVPAPAAPSGEMSVPPAAAPATEAPVRRQPFTSISSSKQFHVIGQDALLAGAIASRADSMRTALLKILKQPNEWKNRIIIRLLGEPGTPVPPNPIRMQTTILGDAITYNIYIHLGRGINQDRLRNAVISTLLYEMMLRNIDPEGLPEQVSLPAWLITGLEQAVLWQTNEADRTLYSTLFQQDGIMSPDDILKSREPEKELDATSYAAYQTSCGALMLCLLNQKNGPEGMKQLLDQAILGGDDPKNLIKRHFPQLNLTPSSLHKWWTLQLSRMATPPVTETLTIMETERHLQEALTLVKYDPDTRTTSTFPVDNLEEAASLTDLKRQLSNISGNLFNLSRRSFPSYRPVIVEYAKLVALMQTDRLDRRKAAPKISQLREIRELSMKTARRVRDYMDWYEINTRTGSGKTFDSYAATMKLIREQEAPANTPIARYLDDIEKLYTLPAKAPVPPLYGND</sequence>
<evidence type="ECO:0000313" key="4">
    <source>
        <dbReference type="Proteomes" id="UP001062263"/>
    </source>
</evidence>
<dbReference type="RefSeq" id="WP_215433977.1">
    <property type="nucleotide sequence ID" value="NZ_AP025943.1"/>
</dbReference>
<evidence type="ECO:0000313" key="3">
    <source>
        <dbReference type="EMBL" id="BDL44575.1"/>
    </source>
</evidence>
<evidence type="ECO:0000256" key="2">
    <source>
        <dbReference type="SAM" id="SignalP"/>
    </source>
</evidence>
<keyword evidence="2" id="KW-0732">Signal</keyword>
<organism evidence="3 4">
    <name type="scientific">Akkermansia biwaensis</name>
    <dbReference type="NCBI Taxonomy" id="2946555"/>
    <lineage>
        <taxon>Bacteria</taxon>
        <taxon>Pseudomonadati</taxon>
        <taxon>Verrucomicrobiota</taxon>
        <taxon>Verrucomicrobiia</taxon>
        <taxon>Verrucomicrobiales</taxon>
        <taxon>Akkermansiaceae</taxon>
        <taxon>Akkermansia</taxon>
    </lineage>
</organism>